<comment type="caution">
    <text evidence="1">The sequence shown here is derived from an EMBL/GenBank/DDBJ whole genome shotgun (WGS) entry which is preliminary data.</text>
</comment>
<keyword evidence="2" id="KW-1185">Reference proteome</keyword>
<accession>A0ACB8ILL1</accession>
<proteinExistence type="predicted"/>
<dbReference type="Proteomes" id="UP000829398">
    <property type="component" value="Chromosome 8"/>
</dbReference>
<dbReference type="EMBL" id="CM039177">
    <property type="protein sequence ID" value="KAH9698089.1"/>
    <property type="molecule type" value="Genomic_DNA"/>
</dbReference>
<gene>
    <name evidence="1" type="ORF">KPL71_023876</name>
</gene>
<evidence type="ECO:0000313" key="1">
    <source>
        <dbReference type="EMBL" id="KAH9698089.1"/>
    </source>
</evidence>
<organism evidence="1 2">
    <name type="scientific">Citrus sinensis</name>
    <name type="common">Sweet orange</name>
    <name type="synonym">Citrus aurantium var. sinensis</name>
    <dbReference type="NCBI Taxonomy" id="2711"/>
    <lineage>
        <taxon>Eukaryota</taxon>
        <taxon>Viridiplantae</taxon>
        <taxon>Streptophyta</taxon>
        <taxon>Embryophyta</taxon>
        <taxon>Tracheophyta</taxon>
        <taxon>Spermatophyta</taxon>
        <taxon>Magnoliopsida</taxon>
        <taxon>eudicotyledons</taxon>
        <taxon>Gunneridae</taxon>
        <taxon>Pentapetalae</taxon>
        <taxon>rosids</taxon>
        <taxon>malvids</taxon>
        <taxon>Sapindales</taxon>
        <taxon>Rutaceae</taxon>
        <taxon>Aurantioideae</taxon>
        <taxon>Citrus</taxon>
    </lineage>
</organism>
<evidence type="ECO:0000313" key="2">
    <source>
        <dbReference type="Proteomes" id="UP000829398"/>
    </source>
</evidence>
<sequence length="1791" mass="205037">MVSTSSSPPVTLSSTLSLPKSCSSHTTNKIENLVEYSYIPESAQISESSYPLLSPYHLYKRPSSFTRSIRTLISTRRPHPKEYIQSSRLDQCSLQATPAEQYVTLEIPSELISNWKREGYTHLHLRGIRLILTLHSRKGLPVTARLAMLDTRFKQYQDAVIGTVLTTLYAGSILLTFYPNFNLFLQDPNLPTTLKVQVQIQGVEQISSAKIATLHHQLVYRLQNHALDLPTPEHHSDTLMVLAESDQIPTIIQIPRQIPRHELIKLMPLEWISNYEQFHNNTAPIQTSESMFERRQDGTVRMTFKPPPSAPQEPPWLSFTYSSMITAVQTAQEDLPITGFNSEGYPVYPAKHNGHFVWDAPGSGMCDLTCPCWDDWEEDDNYVPRRKRKPKSKKPPVSCHHYDPKPPQDPPSPPAPLPYYQKELQWIAKHCRSETPSPIPLPTPPLTCMMFSSTSSDYSSSFPPLEPHTDSHRNVVSKPFIPSPITSIGHLEPPKPFESVLNWQTQNARAQNDTLLNINSKVENISLRTEQLETKVDSISTQMQQIHQNLQDNPLPPPPKPKPKLRPQPRPVTFHIPSQHSPGHTPASPPVPSPPTESQPPSQSKDKQPMHQFSAQTVDHSSTTDDQTSDSNLAVSDSHTETDTKSLVSTSDSEKSYADITRILMTQPDQPPLGQTSHTEPYVDIPSEVEEEMPESSATNQPPPAQAHTSSPRATTQSVLREFATRFTGAPRDWFDSLGNYRQLQFVQLPEVSSALAVIHDQFLGDPSVVFEAARRDYLNMKCCSLNAKDLDFHYKRMSLLFYKLNDKEPFRSACKKPYLQIKCKQKKDYDCSPKKKRHFKKFRNPEFSSRPRRSRKPYRFFRKKSSSSRDFKRRKSSRCFICKKKGHYAKDCPHKREKSIRLVEHLQATTDFSPEKDELEFYFSEQDEPNDETVFALQNSSDGSDSDQCQIIFHQQLLSLDTTIPIPSIKLQILPLKFQRPIPAIGLIDTGAQRSMLNPHLLPPEDWTDYEEHFKAVNGKLFTTSLITKKPIGIQIFPNCVIWTKVIGSTLSNKDLLLGFDILHQIKHLQILPNGIRVKSMFKPFTDILKLYNLSETPQPYQDISNKLLSFCPESHSEFTHPNPLWKNKSFFIKLPFKLNEDINPTKATHPGMSPSDLLLAQQECSQLLAHGLIEPTNSQWACQAFYVEKHSKIIRGKKCLVIDYQPLNMLLQDDKFPLPRSHDEHLHLLTQFYDIVHSHGIMLSAKKSTITTDNIEFLGMIIKDGHYQPGTHIAQELLHFPDQHFSKRQVQQFLGIINYIRDFIPHVDHYTHHLSALLKKKPPEWNTNHTNVVTTLKQIVQNPPPLKLITDGKRILQTDASDDSWGAILLEEINGKEHFIAYASGQFSDTQKHYHSVFKEILAVKNGIRKFEYHLIGHHFLIRMDSSAFPNILNFKGKTVLEKMLLRLKDWFSKYDFSVKHIKGSQNLIPDMLSRLSKPAKPLTLFSTTYHFPIISMATSLPPEALTKKTFPFNKTFSLVFAIQEFARKALFRFFMKAYLVTEPFPFSSFHPENLFLTGLTLDPSRETTEDVLWYLWCLTVLYATKPYFQHPDTKLFWTQDQVYECFIAPHLAVIENEIQDVLHNYLCQLNHQPPPLKDIFHTSLGPQHDLLMIPTPSAISKPKSTGIIIKEEKPYYTNFLFQDSQDPWEAFLPLSQHLQQFPQPSMNELGSSSQPPKADTTTKPSKVDKATQTSPRPGYRRDCPYPPCRGPHCKHPKLSKTFFPKSNCDNPYETESSSEDEYMNLRSP</sequence>
<reference evidence="2" key="1">
    <citation type="journal article" date="2023" name="Hortic. Res.">
        <title>A chromosome-level phased genome enabling allele-level studies in sweet orange: a case study on citrus Huanglongbing tolerance.</title>
        <authorList>
            <person name="Wu B."/>
            <person name="Yu Q."/>
            <person name="Deng Z."/>
            <person name="Duan Y."/>
            <person name="Luo F."/>
            <person name="Gmitter F. Jr."/>
        </authorList>
    </citation>
    <scope>NUCLEOTIDE SEQUENCE [LARGE SCALE GENOMIC DNA]</scope>
    <source>
        <strain evidence="2">cv. Valencia</strain>
    </source>
</reference>
<name>A0ACB8ILL1_CITSI</name>
<protein>
    <submittedName>
        <fullName evidence="1">Uncharacterized protein</fullName>
    </submittedName>
</protein>